<protein>
    <submittedName>
        <fullName evidence="1">Glycosyltransferase family 1 protein</fullName>
    </submittedName>
</protein>
<dbReference type="EMBL" id="SDMR01000001">
    <property type="protein sequence ID" value="TBT96304.1"/>
    <property type="molecule type" value="Genomic_DNA"/>
</dbReference>
<organism evidence="1 2">
    <name type="scientific">Propioniciclava tarda</name>
    <dbReference type="NCBI Taxonomy" id="433330"/>
    <lineage>
        <taxon>Bacteria</taxon>
        <taxon>Bacillati</taxon>
        <taxon>Actinomycetota</taxon>
        <taxon>Actinomycetes</taxon>
        <taxon>Propionibacteriales</taxon>
        <taxon>Propionibacteriaceae</taxon>
        <taxon>Propioniciclava</taxon>
    </lineage>
</organism>
<evidence type="ECO:0000313" key="2">
    <source>
        <dbReference type="Proteomes" id="UP000291933"/>
    </source>
</evidence>
<proteinExistence type="predicted"/>
<sequence>MQVAVKYGALTTAPMIGADGHATTESGQATMARRVLELYPGSVVVGRESQRVPEFDVVTLDQIDPENTVVINMDVLDSVGVFQRLHRGGAEPKIMNFQWINPSAYHHPVNYAAMGLAYSFFPTFCSGERVAAEVREVVSRWAIPSLSNRAVIAYSELGIDASRPVNHSDLSEPIVLYPAITMEERKQPGEFYKIVAAVAKRVPIRVVARLAPSHLTSSAAMKLATERWSTVSPLRASADDYWTELSRTTAFVATATEEAYGLEYVEAMRAGAIGILPNRPWALRLVPEGYPYLYGSNAEAEAMLYEAVTNPQLASDKVDEAVGGGHFTSWIREHHDKATFDQALKSKINEWFGA</sequence>
<comment type="caution">
    <text evidence="1">The sequence shown here is derived from an EMBL/GenBank/DDBJ whole genome shotgun (WGS) entry which is preliminary data.</text>
</comment>
<name>A0A4Q9KP78_PROTD</name>
<dbReference type="Proteomes" id="UP000291933">
    <property type="component" value="Unassembled WGS sequence"/>
</dbReference>
<gene>
    <name evidence="1" type="ORF">ET996_01165</name>
</gene>
<evidence type="ECO:0000313" key="1">
    <source>
        <dbReference type="EMBL" id="TBT96304.1"/>
    </source>
</evidence>
<keyword evidence="1" id="KW-0808">Transferase</keyword>
<accession>A0A4Q9KP78</accession>
<dbReference type="RefSeq" id="WP_131170716.1">
    <property type="nucleotide sequence ID" value="NZ_FXTL01000001.1"/>
</dbReference>
<dbReference type="OrthoDB" id="3247161at2"/>
<dbReference type="AlphaFoldDB" id="A0A4Q9KP78"/>
<reference evidence="1 2" key="1">
    <citation type="submission" date="2019-01" db="EMBL/GenBank/DDBJ databases">
        <title>Lactibacter flavus gen. nov., sp. nov., a novel bacterium of the family Propionibacteriaceae isolated from raw milk and dairy products.</title>
        <authorList>
            <person name="Huptas C."/>
            <person name="Wenning M."/>
            <person name="Breitenwieser F."/>
            <person name="Doll E."/>
            <person name="Von Neubeck M."/>
            <person name="Busse H.-J."/>
            <person name="Scherer S."/>
        </authorList>
    </citation>
    <scope>NUCLEOTIDE SEQUENCE [LARGE SCALE GENOMIC DNA]</scope>
    <source>
        <strain evidence="1 2">DSM 22130</strain>
    </source>
</reference>
<dbReference type="SUPFAM" id="SSF53756">
    <property type="entry name" value="UDP-Glycosyltransferase/glycogen phosphorylase"/>
    <property type="match status" value="1"/>
</dbReference>
<dbReference type="GO" id="GO:0016740">
    <property type="term" value="F:transferase activity"/>
    <property type="evidence" value="ECO:0007669"/>
    <property type="project" value="UniProtKB-KW"/>
</dbReference>
<keyword evidence="2" id="KW-1185">Reference proteome</keyword>